<dbReference type="NCBIfam" id="TIGR02152">
    <property type="entry name" value="D_ribokin_bact"/>
    <property type="match status" value="1"/>
</dbReference>
<reference evidence="12" key="1">
    <citation type="submission" date="2022-01" db="EMBL/GenBank/DDBJ databases">
        <title>VMRC isolate genome collection.</title>
        <authorList>
            <person name="France M."/>
            <person name="Rutt L."/>
            <person name="Humphrys M."/>
            <person name="Ravel J."/>
        </authorList>
    </citation>
    <scope>NUCLEOTIDE SEQUENCE</scope>
    <source>
        <strain evidence="12">C0127B5</strain>
    </source>
</reference>
<feature type="binding site" evidence="9">
    <location>
        <begin position="249"/>
        <end position="250"/>
    </location>
    <ligand>
        <name>ATP</name>
        <dbReference type="ChEBI" id="CHEBI:30616"/>
    </ligand>
</feature>
<comment type="caution">
    <text evidence="12">The sequence shown here is derived from an EMBL/GenBank/DDBJ whole genome shotgun (WGS) entry which is preliminary data.</text>
</comment>
<comment type="cofactor">
    <cofactor evidence="9">
        <name>Mg(2+)</name>
        <dbReference type="ChEBI" id="CHEBI:18420"/>
    </cofactor>
    <text evidence="9">Requires a divalent cation, most likely magnesium in vivo, as an electrophilic catalyst to aid phosphoryl group transfer. It is the chelate of the metal and the nucleotide that is the actual substrate.</text>
</comment>
<dbReference type="EMBL" id="JAKHLF010000017">
    <property type="protein sequence ID" value="MCZ3845386.1"/>
    <property type="molecule type" value="Genomic_DNA"/>
</dbReference>
<evidence type="ECO:0000313" key="12">
    <source>
        <dbReference type="EMBL" id="MCZ3845386.1"/>
    </source>
</evidence>
<feature type="binding site" evidence="9">
    <location>
        <begin position="218"/>
        <end position="223"/>
    </location>
    <ligand>
        <name>ATP</name>
        <dbReference type="ChEBI" id="CHEBI:30616"/>
    </ligand>
</feature>
<feature type="active site" description="Proton acceptor" evidence="9">
    <location>
        <position position="250"/>
    </location>
</feature>
<comment type="caution">
    <text evidence="9">Lacks conserved residue(s) required for the propagation of feature annotation.</text>
</comment>
<keyword evidence="3 9" id="KW-0547">Nucleotide-binding</keyword>
<evidence type="ECO:0000256" key="2">
    <source>
        <dbReference type="ARBA" id="ARBA00022723"/>
    </source>
</evidence>
<evidence type="ECO:0000256" key="9">
    <source>
        <dbReference type="HAMAP-Rule" id="MF_01987"/>
    </source>
</evidence>
<dbReference type="PANTHER" id="PTHR10584:SF166">
    <property type="entry name" value="RIBOKINASE"/>
    <property type="match status" value="1"/>
</dbReference>
<dbReference type="InterPro" id="IPR029056">
    <property type="entry name" value="Ribokinase-like"/>
</dbReference>
<feature type="binding site" evidence="9">
    <location>
        <position position="244"/>
    </location>
    <ligand>
        <name>K(+)</name>
        <dbReference type="ChEBI" id="CHEBI:29103"/>
    </ligand>
</feature>
<keyword evidence="7 9" id="KW-0630">Potassium</keyword>
<comment type="activity regulation">
    <text evidence="9">Activated by a monovalent cation that binds near, but not in, the active site. The most likely occupant of the site in vivo is potassium. Ion binding induces a conformational change that may alter substrate affinity.</text>
</comment>
<dbReference type="PANTHER" id="PTHR10584">
    <property type="entry name" value="SUGAR KINASE"/>
    <property type="match status" value="1"/>
</dbReference>
<dbReference type="Gene3D" id="3.40.1190.20">
    <property type="match status" value="1"/>
</dbReference>
<feature type="domain" description="Carbohydrate kinase PfkB" evidence="11">
    <location>
        <begin position="2"/>
        <end position="292"/>
    </location>
</feature>
<keyword evidence="1 9" id="KW-0808">Transferase</keyword>
<keyword evidence="5 9" id="KW-0067">ATP-binding</keyword>
<dbReference type="RefSeq" id="WP_006586132.1">
    <property type="nucleotide sequence ID" value="NZ_CABMGH010000068.1"/>
</dbReference>
<evidence type="ECO:0000256" key="7">
    <source>
        <dbReference type="ARBA" id="ARBA00022958"/>
    </source>
</evidence>
<evidence type="ECO:0000256" key="6">
    <source>
        <dbReference type="ARBA" id="ARBA00022842"/>
    </source>
</evidence>
<dbReference type="Proteomes" id="UP001213015">
    <property type="component" value="Unassembled WGS sequence"/>
</dbReference>
<dbReference type="InterPro" id="IPR011611">
    <property type="entry name" value="PfkB_dom"/>
</dbReference>
<comment type="similarity">
    <text evidence="9">Belongs to the carbohydrate kinase PfkB family. Ribokinase subfamily.</text>
</comment>
<evidence type="ECO:0000313" key="13">
    <source>
        <dbReference type="Proteomes" id="UP001213015"/>
    </source>
</evidence>
<feature type="binding site" evidence="9">
    <location>
        <position position="182"/>
    </location>
    <ligand>
        <name>ATP</name>
        <dbReference type="ChEBI" id="CHEBI:30616"/>
    </ligand>
</feature>
<comment type="function">
    <text evidence="9">Catalyzes the phosphorylation of ribose at O-5 in a reaction requiring ATP and magnesium. The resulting D-ribose-5-phosphate can then be used either for sythesis of nucleotides, histidine, and tryptophan, or as a component of the pentose phosphate pathway.</text>
</comment>
<gene>
    <name evidence="9 12" type="primary">rbsK</name>
    <name evidence="12" type="ORF">L2422_07780</name>
</gene>
<dbReference type="InterPro" id="IPR002139">
    <property type="entry name" value="Ribo/fructo_kinase"/>
</dbReference>
<comment type="pathway">
    <text evidence="9">Carbohydrate metabolism; D-ribose degradation; D-ribose 5-phosphate from beta-D-ribopyranose: step 2/2.</text>
</comment>
<feature type="binding site" evidence="9">
    <location>
        <begin position="38"/>
        <end position="42"/>
    </location>
    <ligand>
        <name>substrate</name>
    </ligand>
</feature>
<feature type="binding site" evidence="9">
    <location>
        <position position="138"/>
    </location>
    <ligand>
        <name>substrate</name>
    </ligand>
</feature>
<dbReference type="GO" id="GO:0004747">
    <property type="term" value="F:ribokinase activity"/>
    <property type="evidence" value="ECO:0007669"/>
    <property type="project" value="UniProtKB-UniRule"/>
</dbReference>
<feature type="binding site" evidence="9">
    <location>
        <position position="280"/>
    </location>
    <ligand>
        <name>K(+)</name>
        <dbReference type="ChEBI" id="CHEBI:29103"/>
    </ligand>
</feature>
<feature type="binding site" evidence="9">
    <location>
        <position position="283"/>
    </location>
    <ligand>
        <name>K(+)</name>
        <dbReference type="ChEBI" id="CHEBI:29103"/>
    </ligand>
</feature>
<keyword evidence="4 9" id="KW-0418">Kinase</keyword>
<dbReference type="HAMAP" id="MF_01987">
    <property type="entry name" value="Ribokinase"/>
    <property type="match status" value="1"/>
</dbReference>
<dbReference type="InterPro" id="IPR011877">
    <property type="entry name" value="Ribokinase"/>
</dbReference>
<evidence type="ECO:0000256" key="4">
    <source>
        <dbReference type="ARBA" id="ARBA00022777"/>
    </source>
</evidence>
<keyword evidence="9" id="KW-0963">Cytoplasm</keyword>
<keyword evidence="6 9" id="KW-0460">Magnesium</keyword>
<evidence type="ECO:0000256" key="5">
    <source>
        <dbReference type="ARBA" id="ARBA00022840"/>
    </source>
</evidence>
<feature type="binding site" evidence="9">
    <location>
        <begin position="10"/>
        <end position="12"/>
    </location>
    <ligand>
        <name>substrate</name>
    </ligand>
</feature>
<feature type="binding site" evidence="9">
    <location>
        <position position="285"/>
    </location>
    <ligand>
        <name>K(+)</name>
        <dbReference type="ChEBI" id="CHEBI:29103"/>
    </ligand>
</feature>
<name>A0AAP3GYR8_9LACO</name>
<evidence type="ECO:0000256" key="3">
    <source>
        <dbReference type="ARBA" id="ARBA00022741"/>
    </source>
</evidence>
<dbReference type="Pfam" id="PF00294">
    <property type="entry name" value="PfkB"/>
    <property type="match status" value="1"/>
</dbReference>
<comment type="subcellular location">
    <subcellularLocation>
        <location evidence="9">Cytoplasm</location>
    </subcellularLocation>
</comment>
<dbReference type="PRINTS" id="PR00990">
    <property type="entry name" value="RIBOKINASE"/>
</dbReference>
<evidence type="ECO:0000256" key="10">
    <source>
        <dbReference type="NCBIfam" id="TIGR02152"/>
    </source>
</evidence>
<accession>A0AAP3GYR8</accession>
<keyword evidence="8 9" id="KW-0119">Carbohydrate metabolism</keyword>
<evidence type="ECO:0000256" key="8">
    <source>
        <dbReference type="ARBA" id="ARBA00023277"/>
    </source>
</evidence>
<dbReference type="GO" id="GO:0005829">
    <property type="term" value="C:cytosol"/>
    <property type="evidence" value="ECO:0007669"/>
    <property type="project" value="TreeGrafter"/>
</dbReference>
<organism evidence="12 13">
    <name type="scientific">Lactobacillus mulieris</name>
    <dbReference type="NCBI Taxonomy" id="2508708"/>
    <lineage>
        <taxon>Bacteria</taxon>
        <taxon>Bacillati</taxon>
        <taxon>Bacillota</taxon>
        <taxon>Bacilli</taxon>
        <taxon>Lactobacillales</taxon>
        <taxon>Lactobacillaceae</taxon>
        <taxon>Lactobacillus</taxon>
    </lineage>
</organism>
<keyword evidence="2 9" id="KW-0479">Metal-binding</keyword>
<dbReference type="SUPFAM" id="SSF53613">
    <property type="entry name" value="Ribokinase-like"/>
    <property type="match status" value="1"/>
</dbReference>
<dbReference type="GO" id="GO:0046872">
    <property type="term" value="F:metal ion binding"/>
    <property type="evidence" value="ECO:0007669"/>
    <property type="project" value="UniProtKB-KW"/>
</dbReference>
<sequence length="303" mass="32692">MNICVLGSLNVDLMISTDRLPVKGETVHGNDGDYLLGGKGANQAVAASRMGIETNMIGCIGQDTFGDKILKYLSKEENLETSHIKRLNTFSGIATVFKLPSDNAIVVVPGANNLCDETVLTENQKLITNSDIFLTQLEIPLEIVSAGLKLAKSHGVITVLNPAPYQDLPEEVLTNTDYITPNDTEFAGLAGKEIHSKAELFTAMLEWQAKHSTRLIVTRGEDGVSYVENGEVVTVPAILTHAVDTTGAGDTFNGIFCYCLAKKMPLEEAIKTARLGASLAVRKVGAQTGMPTLAEIENWREEE</sequence>
<dbReference type="EC" id="2.7.1.15" evidence="9 10"/>
<comment type="subunit">
    <text evidence="9">Homodimer.</text>
</comment>
<comment type="catalytic activity">
    <reaction evidence="9">
        <text>D-ribose + ATP = D-ribose 5-phosphate + ADP + H(+)</text>
        <dbReference type="Rhea" id="RHEA:13697"/>
        <dbReference type="ChEBI" id="CHEBI:15378"/>
        <dbReference type="ChEBI" id="CHEBI:30616"/>
        <dbReference type="ChEBI" id="CHEBI:47013"/>
        <dbReference type="ChEBI" id="CHEBI:78346"/>
        <dbReference type="ChEBI" id="CHEBI:456216"/>
        <dbReference type="EC" id="2.7.1.15"/>
    </reaction>
</comment>
<protein>
    <recommendedName>
        <fullName evidence="9 10">Ribokinase</fullName>
        <shortName evidence="9">RK</shortName>
        <ecNumber evidence="9 10">2.7.1.15</ecNumber>
    </recommendedName>
</protein>
<dbReference type="AlphaFoldDB" id="A0AAP3GYR8"/>
<feature type="binding site" evidence="9">
    <location>
        <position position="246"/>
    </location>
    <ligand>
        <name>K(+)</name>
        <dbReference type="ChEBI" id="CHEBI:29103"/>
    </ligand>
</feature>
<proteinExistence type="inferred from homology"/>
<dbReference type="CDD" id="cd01174">
    <property type="entry name" value="ribokinase"/>
    <property type="match status" value="1"/>
</dbReference>
<evidence type="ECO:0000259" key="11">
    <source>
        <dbReference type="Pfam" id="PF00294"/>
    </source>
</evidence>
<feature type="binding site" evidence="9">
    <location>
        <position position="250"/>
    </location>
    <ligand>
        <name>substrate</name>
    </ligand>
</feature>
<dbReference type="GO" id="GO:0019303">
    <property type="term" value="P:D-ribose catabolic process"/>
    <property type="evidence" value="ECO:0007669"/>
    <property type="project" value="UniProtKB-UniRule"/>
</dbReference>
<evidence type="ECO:0000256" key="1">
    <source>
        <dbReference type="ARBA" id="ARBA00022679"/>
    </source>
</evidence>
<dbReference type="GO" id="GO:0005524">
    <property type="term" value="F:ATP binding"/>
    <property type="evidence" value="ECO:0007669"/>
    <property type="project" value="UniProtKB-UniRule"/>
</dbReference>